<dbReference type="NCBIfam" id="NF041539">
    <property type="entry name" value="choice_anch_R"/>
    <property type="match status" value="1"/>
</dbReference>
<feature type="signal peptide" evidence="1">
    <location>
        <begin position="1"/>
        <end position="30"/>
    </location>
</feature>
<sequence length="227" mass="23727">MTKNQQILAKIGGGSLALLLSLGLGQQASAVTLVENLSESTLGVGFTEFDFWQGKSFTTGSGSYNLNSATLLFQELVASPNLFLRLYSNSSGQPGTVITNFTNPASITTTLANNTFTLTTPQALAANTTYWLVSGISSLTGGVGVYPWGVANSNNQTGLPGWTIDDGYVVSVDQSASWNIFPTGRFYQFSLEGTENAPPTSVPEPGSVVALLGLGGLGLASSLKKRK</sequence>
<reference evidence="3 4" key="1">
    <citation type="submission" date="2019-01" db="EMBL/GenBank/DDBJ databases">
        <title>Coherence of Microcystis species and biogeography revealed through population genomics.</title>
        <authorList>
            <person name="Perez-Carrascal O.M."/>
            <person name="Terrat Y."/>
            <person name="Giani A."/>
            <person name="Fortin N."/>
            <person name="Tromas N."/>
            <person name="Shapiro B.J."/>
        </authorList>
    </citation>
    <scope>NUCLEOTIDE SEQUENCE [LARGE SCALE GENOMIC DNA]</scope>
    <source>
        <strain evidence="3">Mf_WU_F_19750830_S460</strain>
    </source>
</reference>
<evidence type="ECO:0000313" key="4">
    <source>
        <dbReference type="Proteomes" id="UP000320730"/>
    </source>
</evidence>
<dbReference type="NCBIfam" id="TIGR02595">
    <property type="entry name" value="PEP_CTERM"/>
    <property type="match status" value="1"/>
</dbReference>
<dbReference type="InterPro" id="IPR013424">
    <property type="entry name" value="Ice-binding_C"/>
</dbReference>
<feature type="domain" description="Ice-binding protein C-terminal" evidence="2">
    <location>
        <begin position="201"/>
        <end position="224"/>
    </location>
</feature>
<evidence type="ECO:0000313" key="3">
    <source>
        <dbReference type="EMBL" id="TRV25466.1"/>
    </source>
</evidence>
<protein>
    <submittedName>
        <fullName evidence="3">PEP-CTERM sorting domain-containing protein</fullName>
    </submittedName>
</protein>
<dbReference type="Proteomes" id="UP000320730">
    <property type="component" value="Unassembled WGS sequence"/>
</dbReference>
<keyword evidence="1" id="KW-0732">Signal</keyword>
<comment type="caution">
    <text evidence="3">The sequence shown here is derived from an EMBL/GenBank/DDBJ whole genome shotgun (WGS) entry which is preliminary data.</text>
</comment>
<dbReference type="Pfam" id="PF07589">
    <property type="entry name" value="PEP-CTERM"/>
    <property type="match status" value="1"/>
</dbReference>
<name>A0A552LZ34_9CHRO</name>
<evidence type="ECO:0000259" key="2">
    <source>
        <dbReference type="Pfam" id="PF07589"/>
    </source>
</evidence>
<evidence type="ECO:0000256" key="1">
    <source>
        <dbReference type="SAM" id="SignalP"/>
    </source>
</evidence>
<organism evidence="3 4">
    <name type="scientific">Microcystis flos-aquae Mf_WU_F_19750830_S460</name>
    <dbReference type="NCBI Taxonomy" id="2486237"/>
    <lineage>
        <taxon>Bacteria</taxon>
        <taxon>Bacillati</taxon>
        <taxon>Cyanobacteriota</taxon>
        <taxon>Cyanophyceae</taxon>
        <taxon>Oscillatoriophycideae</taxon>
        <taxon>Chroococcales</taxon>
        <taxon>Microcystaceae</taxon>
        <taxon>Microcystis</taxon>
    </lineage>
</organism>
<proteinExistence type="predicted"/>
<gene>
    <name evidence="3" type="ORF">EWV40_04815</name>
</gene>
<dbReference type="EMBL" id="SFAN01000037">
    <property type="protein sequence ID" value="TRV25466.1"/>
    <property type="molecule type" value="Genomic_DNA"/>
</dbReference>
<dbReference type="AlphaFoldDB" id="A0A552LZ34"/>
<feature type="chain" id="PRO_5021716113" evidence="1">
    <location>
        <begin position="31"/>
        <end position="227"/>
    </location>
</feature>
<accession>A0A552LZ34</accession>